<dbReference type="PANTHER" id="PTHR14969:SF13">
    <property type="entry name" value="AT30094P"/>
    <property type="match status" value="1"/>
</dbReference>
<feature type="domain" description="Phosphatidic acid phosphatase type 2/haloperoxidase" evidence="2">
    <location>
        <begin position="19"/>
        <end position="129"/>
    </location>
</feature>
<dbReference type="STRING" id="1802481.A2W13_00855"/>
<accession>A0A1F7X8J0</accession>
<gene>
    <name evidence="3" type="ORF">A2W13_00855</name>
</gene>
<feature type="transmembrane region" description="Helical" evidence="1">
    <location>
        <begin position="114"/>
        <end position="133"/>
    </location>
</feature>
<keyword evidence="1" id="KW-0472">Membrane</keyword>
<comment type="caution">
    <text evidence="3">The sequence shown here is derived from an EMBL/GenBank/DDBJ whole genome shotgun (WGS) entry which is preliminary data.</text>
</comment>
<protein>
    <recommendedName>
        <fullName evidence="2">Phosphatidic acid phosphatase type 2/haloperoxidase domain-containing protein</fullName>
    </recommendedName>
</protein>
<dbReference type="SUPFAM" id="SSF48317">
    <property type="entry name" value="Acid phosphatase/Vanadium-dependent haloperoxidase"/>
    <property type="match status" value="1"/>
</dbReference>
<dbReference type="Proteomes" id="UP000178533">
    <property type="component" value="Unassembled WGS sequence"/>
</dbReference>
<keyword evidence="1" id="KW-1133">Transmembrane helix</keyword>
<keyword evidence="1" id="KW-0812">Transmembrane</keyword>
<dbReference type="Pfam" id="PF01569">
    <property type="entry name" value="PAP2"/>
    <property type="match status" value="1"/>
</dbReference>
<dbReference type="GO" id="GO:0042392">
    <property type="term" value="F:sphingosine-1-phosphate phosphatase activity"/>
    <property type="evidence" value="ECO:0007669"/>
    <property type="project" value="TreeGrafter"/>
</dbReference>
<dbReference type="AlphaFoldDB" id="A0A1F7X8J0"/>
<evidence type="ECO:0000256" key="1">
    <source>
        <dbReference type="SAM" id="Phobius"/>
    </source>
</evidence>
<dbReference type="SMART" id="SM00014">
    <property type="entry name" value="acidPPc"/>
    <property type="match status" value="1"/>
</dbReference>
<reference evidence="3 4" key="1">
    <citation type="journal article" date="2016" name="Nat. Commun.">
        <title>Thousands of microbial genomes shed light on interconnected biogeochemical processes in an aquifer system.</title>
        <authorList>
            <person name="Anantharaman K."/>
            <person name="Brown C.T."/>
            <person name="Hug L.A."/>
            <person name="Sharon I."/>
            <person name="Castelle C.J."/>
            <person name="Probst A.J."/>
            <person name="Thomas B.C."/>
            <person name="Singh A."/>
            <person name="Wilkins M.J."/>
            <person name="Karaoz U."/>
            <person name="Brodie E.L."/>
            <person name="Williams K.H."/>
            <person name="Hubbard S.S."/>
            <person name="Banfield J.F."/>
        </authorList>
    </citation>
    <scope>NUCLEOTIDE SEQUENCE [LARGE SCALE GENOMIC DNA]</scope>
</reference>
<proteinExistence type="predicted"/>
<dbReference type="Gene3D" id="1.20.144.10">
    <property type="entry name" value="Phosphatidic acid phosphatase type 2/haloperoxidase"/>
    <property type="match status" value="1"/>
</dbReference>
<feature type="transmembrane region" description="Helical" evidence="1">
    <location>
        <begin position="20"/>
        <end position="37"/>
    </location>
</feature>
<feature type="transmembrane region" description="Helical" evidence="1">
    <location>
        <begin position="65"/>
        <end position="83"/>
    </location>
</feature>
<evidence type="ECO:0000313" key="3">
    <source>
        <dbReference type="EMBL" id="OGM11263.1"/>
    </source>
</evidence>
<dbReference type="InterPro" id="IPR036938">
    <property type="entry name" value="PAP2/HPO_sf"/>
</dbReference>
<feature type="transmembrane region" description="Helical" evidence="1">
    <location>
        <begin position="90"/>
        <end position="108"/>
    </location>
</feature>
<evidence type="ECO:0000313" key="4">
    <source>
        <dbReference type="Proteomes" id="UP000178533"/>
    </source>
</evidence>
<organism evidence="3 4">
    <name type="scientific">Candidatus Woesebacteria bacterium RBG_16_36_11</name>
    <dbReference type="NCBI Taxonomy" id="1802481"/>
    <lineage>
        <taxon>Bacteria</taxon>
        <taxon>Candidatus Woeseibacteriota</taxon>
    </lineage>
</organism>
<evidence type="ECO:0000259" key="2">
    <source>
        <dbReference type="SMART" id="SM00014"/>
    </source>
</evidence>
<name>A0A1F7X8J0_9BACT</name>
<sequence>MYIFLILIWFRGKKERKGQIIHAVIISFIAWGVAEMVKDILPTSLRPFQINGYPPLTLTIPFDSAFPSAHSTAAFGLAVAIFLHDKKIGFLYLLGALLVSLGRIFSNVHYPIDILGGAVLGAFMALITENIHFEKLLRSK</sequence>
<dbReference type="EMBL" id="MGFT01000028">
    <property type="protein sequence ID" value="OGM11263.1"/>
    <property type="molecule type" value="Genomic_DNA"/>
</dbReference>
<dbReference type="InterPro" id="IPR000326">
    <property type="entry name" value="PAP2/HPO"/>
</dbReference>
<dbReference type="PANTHER" id="PTHR14969">
    <property type="entry name" value="SPHINGOSINE-1-PHOSPHATE PHOSPHOHYDROLASE"/>
    <property type="match status" value="1"/>
</dbReference>